<keyword evidence="5 6" id="KW-0325">Glycoprotein</keyword>
<feature type="compositionally biased region" description="Polar residues" evidence="7">
    <location>
        <begin position="1"/>
        <end position="10"/>
    </location>
</feature>
<dbReference type="GO" id="GO:0019957">
    <property type="term" value="F:C-C chemokine binding"/>
    <property type="evidence" value="ECO:0007669"/>
    <property type="project" value="InterPro"/>
</dbReference>
<accession>A0A131XIZ7</accession>
<feature type="non-terminal residue" evidence="8">
    <location>
        <position position="1"/>
    </location>
</feature>
<feature type="region of interest" description="Disordered" evidence="7">
    <location>
        <begin position="1"/>
        <end position="84"/>
    </location>
</feature>
<keyword evidence="3 6" id="KW-0732">Signal</keyword>
<organism evidence="8">
    <name type="scientific">Hyalomma excavatum</name>
    <dbReference type="NCBI Taxonomy" id="257692"/>
    <lineage>
        <taxon>Eukaryota</taxon>
        <taxon>Metazoa</taxon>
        <taxon>Ecdysozoa</taxon>
        <taxon>Arthropoda</taxon>
        <taxon>Chelicerata</taxon>
        <taxon>Arachnida</taxon>
        <taxon>Acari</taxon>
        <taxon>Parasitiformes</taxon>
        <taxon>Ixodida</taxon>
        <taxon>Ixodoidea</taxon>
        <taxon>Ixodidae</taxon>
        <taxon>Hyalomminae</taxon>
        <taxon>Hyalomma</taxon>
    </lineage>
</organism>
<proteinExistence type="evidence at transcript level"/>
<evidence type="ECO:0000256" key="4">
    <source>
        <dbReference type="ARBA" id="ARBA00023157"/>
    </source>
</evidence>
<evidence type="ECO:0000256" key="5">
    <source>
        <dbReference type="ARBA" id="ARBA00023180"/>
    </source>
</evidence>
<feature type="compositionally biased region" description="Basic residues" evidence="7">
    <location>
        <begin position="43"/>
        <end position="60"/>
    </location>
</feature>
<sequence length="193" mass="22102">ETTPSSTTAQGPLETSTTPEEPSTEPSSTTEETRTEPSTVKSTVRRSPRFTTTKKVRRSPRFATTTKKAKHSPRNTTTKKARAPWGHEGMNFGITKVWNGCWYKSLESYGRMYHTECLLYCLHKTYRLGPETACLKTLNNRFQERQDSSVKTCRKGYCVRGRCRTGWQVQKCQVPESSSYEEYNGGSYYDYSE</sequence>
<dbReference type="GO" id="GO:0005576">
    <property type="term" value="C:extracellular region"/>
    <property type="evidence" value="ECO:0007669"/>
    <property type="project" value="UniProtKB-SubCell"/>
</dbReference>
<dbReference type="EMBL" id="GEFH01001448">
    <property type="protein sequence ID" value="JAP67133.1"/>
    <property type="molecule type" value="mRNA"/>
</dbReference>
<dbReference type="AlphaFoldDB" id="A0A131XIZ7"/>
<name>A0A131XIZ7_9ACAR</name>
<comment type="function">
    <text evidence="6">Salivary chemokine-binding protein which binds to host chemokines.</text>
</comment>
<dbReference type="Gene3D" id="2.30.130.100">
    <property type="match status" value="1"/>
</dbReference>
<evidence type="ECO:0000256" key="6">
    <source>
        <dbReference type="RuleBase" id="RU369006"/>
    </source>
</evidence>
<evidence type="ECO:0000256" key="2">
    <source>
        <dbReference type="ARBA" id="ARBA00022525"/>
    </source>
</evidence>
<keyword evidence="4 6" id="KW-1015">Disulfide bond</keyword>
<feature type="compositionally biased region" description="Basic residues" evidence="7">
    <location>
        <begin position="67"/>
        <end position="82"/>
    </location>
</feature>
<comment type="subcellular location">
    <subcellularLocation>
        <location evidence="1 6">Secreted</location>
    </subcellularLocation>
</comment>
<evidence type="ECO:0000313" key="8">
    <source>
        <dbReference type="EMBL" id="JAP67133.1"/>
    </source>
</evidence>
<reference evidence="8" key="1">
    <citation type="journal article" date="2017" name="Ticks Tick Borne Dis.">
        <title>An insight into the sialome of Hyalomma excavatum.</title>
        <authorList>
            <person name="Ribeiro J.M."/>
            <person name="Slovak M."/>
            <person name="Francischetti I.M."/>
        </authorList>
    </citation>
    <scope>NUCLEOTIDE SEQUENCE</scope>
    <source>
        <strain evidence="8">Samish</strain>
        <tissue evidence="8">Salivary glands</tissue>
    </source>
</reference>
<protein>
    <recommendedName>
        <fullName evidence="6">Evasin</fullName>
    </recommendedName>
</protein>
<dbReference type="InterPro" id="IPR045797">
    <property type="entry name" value="EVA_Class_A"/>
</dbReference>
<evidence type="ECO:0000256" key="3">
    <source>
        <dbReference type="ARBA" id="ARBA00022729"/>
    </source>
</evidence>
<keyword evidence="2 6" id="KW-0964">Secreted</keyword>
<evidence type="ECO:0000256" key="7">
    <source>
        <dbReference type="SAM" id="MobiDB-lite"/>
    </source>
</evidence>
<feature type="compositionally biased region" description="Low complexity" evidence="7">
    <location>
        <begin position="14"/>
        <end position="30"/>
    </location>
</feature>
<dbReference type="Pfam" id="PF19429">
    <property type="entry name" value="EVA_Class_A"/>
    <property type="match status" value="1"/>
</dbReference>
<evidence type="ECO:0000256" key="1">
    <source>
        <dbReference type="ARBA" id="ARBA00004613"/>
    </source>
</evidence>